<gene>
    <name evidence="1" type="ORF">CL1_0065</name>
</gene>
<protein>
    <submittedName>
        <fullName evidence="1">Uncharacterized protein</fullName>
    </submittedName>
</protein>
<dbReference type="HOGENOM" id="CLU_2930391_0_0_2"/>
<organism evidence="1 2">
    <name type="scientific">Thermococcus cleftensis (strain DSM 27260 / KACC 17922 / CL1)</name>
    <dbReference type="NCBI Taxonomy" id="163003"/>
    <lineage>
        <taxon>Archaea</taxon>
        <taxon>Methanobacteriati</taxon>
        <taxon>Methanobacteriota</taxon>
        <taxon>Thermococci</taxon>
        <taxon>Thermococcales</taxon>
        <taxon>Thermococcaceae</taxon>
        <taxon>Thermococcus</taxon>
    </lineage>
</organism>
<keyword evidence="2" id="KW-1185">Reference proteome</keyword>
<dbReference type="AlphaFoldDB" id="I3ZRE6"/>
<evidence type="ECO:0000313" key="2">
    <source>
        <dbReference type="Proteomes" id="UP000006064"/>
    </source>
</evidence>
<dbReference type="Proteomes" id="UP000006064">
    <property type="component" value="Chromosome"/>
</dbReference>
<name>I3ZRE6_THECF</name>
<reference evidence="1 2" key="1">
    <citation type="journal article" date="2012" name="J. Bacteriol.">
        <title>Complete Genome Sequence of the Hyperthermophilic Archaeon Thermococcus sp. Strain CL1, Isolated from a Paralvinella sp. Polychaete Worm Collected from a Hydrothermal Vent.</title>
        <authorList>
            <person name="Jung J.H."/>
            <person name="Holden J.F."/>
            <person name="Seo D.H."/>
            <person name="Park K.H."/>
            <person name="Shin H."/>
            <person name="Ryu S."/>
            <person name="Lee J.H."/>
            <person name="Park C.S."/>
        </authorList>
    </citation>
    <scope>NUCLEOTIDE SEQUENCE [LARGE SCALE GENOMIC DNA]</scope>
    <source>
        <strain evidence="2">DSM 27260 / KACC 17922 / CL1</strain>
    </source>
</reference>
<dbReference type="KEGG" id="thm:CL1_0065"/>
<dbReference type="STRING" id="163003.CL1_0065"/>
<proteinExistence type="predicted"/>
<evidence type="ECO:0000313" key="1">
    <source>
        <dbReference type="EMBL" id="AFL94280.1"/>
    </source>
</evidence>
<dbReference type="EMBL" id="CP003651">
    <property type="protein sequence ID" value="AFL94280.1"/>
    <property type="molecule type" value="Genomic_DNA"/>
</dbReference>
<sequence length="60" mass="6894">MENVEGKMGMDLEWRVRMDKLRAEARANVDGVLKRAFGYLKTSKGWEELEAELYEELSGG</sequence>
<accession>I3ZRE6</accession>